<name>A0A183DWS3_9BILA</name>
<dbReference type="Proteomes" id="UP000271098">
    <property type="component" value="Unassembled WGS sequence"/>
</dbReference>
<evidence type="ECO:0000313" key="2">
    <source>
        <dbReference type="Proteomes" id="UP000271098"/>
    </source>
</evidence>
<dbReference type="OrthoDB" id="946068at2759"/>
<dbReference type="AlphaFoldDB" id="A0A183DWS3"/>
<reference evidence="1 2" key="2">
    <citation type="submission" date="2018-11" db="EMBL/GenBank/DDBJ databases">
        <authorList>
            <consortium name="Pathogen Informatics"/>
        </authorList>
    </citation>
    <scope>NUCLEOTIDE SEQUENCE [LARGE SCALE GENOMIC DNA]</scope>
</reference>
<dbReference type="SUPFAM" id="SSF50729">
    <property type="entry name" value="PH domain-like"/>
    <property type="match status" value="1"/>
</dbReference>
<dbReference type="InterPro" id="IPR011993">
    <property type="entry name" value="PH-like_dom_sf"/>
</dbReference>
<dbReference type="EMBL" id="UYRT01079977">
    <property type="protein sequence ID" value="VDN21780.1"/>
    <property type="molecule type" value="Genomic_DNA"/>
</dbReference>
<evidence type="ECO:0000313" key="3">
    <source>
        <dbReference type="WBParaSite" id="GPUH_0001317901-mRNA-1"/>
    </source>
</evidence>
<evidence type="ECO:0000313" key="1">
    <source>
        <dbReference type="EMBL" id="VDN21780.1"/>
    </source>
</evidence>
<keyword evidence="2" id="KW-1185">Reference proteome</keyword>
<sequence>MEDLERATKTGTFIGGLYPLKSKKTYYAYVDVRVLELYKSAKDLKIKKEPKYLFDLAIVFNEDPAKEKWICLMMPDETFLMHFEEPSEFSVWIQMLILKVRRARSIRVGTELDDQCIALFDVMIADKLQYAWDMEPVRKPKFRWRPKREDPVADIVDKYADFLLGKKRYTHRCFRNFSKVLEFLEAKCRFSPQSTPLFFFPSFLSCIIFS</sequence>
<organism evidence="3">
    <name type="scientific">Gongylonema pulchrum</name>
    <dbReference type="NCBI Taxonomy" id="637853"/>
    <lineage>
        <taxon>Eukaryota</taxon>
        <taxon>Metazoa</taxon>
        <taxon>Ecdysozoa</taxon>
        <taxon>Nematoda</taxon>
        <taxon>Chromadorea</taxon>
        <taxon>Rhabditida</taxon>
        <taxon>Spirurina</taxon>
        <taxon>Spiruromorpha</taxon>
        <taxon>Spiruroidea</taxon>
        <taxon>Gongylonematidae</taxon>
        <taxon>Gongylonema</taxon>
    </lineage>
</organism>
<dbReference type="WBParaSite" id="GPUH_0001317901-mRNA-1">
    <property type="protein sequence ID" value="GPUH_0001317901-mRNA-1"/>
    <property type="gene ID" value="GPUH_0001317901"/>
</dbReference>
<reference evidence="3" key="1">
    <citation type="submission" date="2016-06" db="UniProtKB">
        <authorList>
            <consortium name="WormBaseParasite"/>
        </authorList>
    </citation>
    <scope>IDENTIFICATION</scope>
</reference>
<gene>
    <name evidence="1" type="ORF">GPUH_LOCUS13166</name>
</gene>
<proteinExistence type="predicted"/>
<accession>A0A183DWS3</accession>
<protein>
    <submittedName>
        <fullName evidence="3">PH domain-containing protein</fullName>
    </submittedName>
</protein>
<dbReference type="Gene3D" id="2.30.29.30">
    <property type="entry name" value="Pleckstrin-homology domain (PH domain)/Phosphotyrosine-binding domain (PTB)"/>
    <property type="match status" value="1"/>
</dbReference>